<feature type="region of interest" description="Disordered" evidence="1">
    <location>
        <begin position="19"/>
        <end position="40"/>
    </location>
</feature>
<dbReference type="RefSeq" id="WP_089883441.1">
    <property type="nucleotide sequence ID" value="NZ_FNPF01000008.1"/>
</dbReference>
<dbReference type="EMBL" id="FNPF01000008">
    <property type="protein sequence ID" value="SDY45516.1"/>
    <property type="molecule type" value="Genomic_DNA"/>
</dbReference>
<evidence type="ECO:0000313" key="3">
    <source>
        <dbReference type="EMBL" id="SDY45516.1"/>
    </source>
</evidence>
<dbReference type="OrthoDB" id="7308154at2"/>
<dbReference type="STRING" id="321339.SAMN05444340_10887"/>
<protein>
    <recommendedName>
        <fullName evidence="5">AAA+ family ATPase</fullName>
    </recommendedName>
</protein>
<evidence type="ECO:0000256" key="2">
    <source>
        <dbReference type="SAM" id="SignalP"/>
    </source>
</evidence>
<proteinExistence type="predicted"/>
<feature type="chain" id="PRO_5011569962" description="AAA+ family ATPase" evidence="2">
    <location>
        <begin position="21"/>
        <end position="145"/>
    </location>
</feature>
<sequence>MTRIAAFALTALLSATPLAAQEPLQDQPVPEPSEESESFRMMEEGARTFFRGLMGEMEPALEGLQGMTEQMRPALRDFVAEMGPAFRDLMTEVEDWSVYHAPEILPNGDIIIRRREPLEDAPDGVPDIAPGTEPQPDSETGEIEL</sequence>
<dbReference type="Proteomes" id="UP000199286">
    <property type="component" value="Unassembled WGS sequence"/>
</dbReference>
<evidence type="ECO:0000256" key="1">
    <source>
        <dbReference type="SAM" id="MobiDB-lite"/>
    </source>
</evidence>
<evidence type="ECO:0008006" key="5">
    <source>
        <dbReference type="Google" id="ProtNLM"/>
    </source>
</evidence>
<evidence type="ECO:0000313" key="4">
    <source>
        <dbReference type="Proteomes" id="UP000199286"/>
    </source>
</evidence>
<feature type="signal peptide" evidence="2">
    <location>
        <begin position="1"/>
        <end position="20"/>
    </location>
</feature>
<name>A0A1H3K015_9RHOB</name>
<accession>A0A1H3K015</accession>
<keyword evidence="4" id="KW-1185">Reference proteome</keyword>
<reference evidence="3 4" key="1">
    <citation type="submission" date="2016-10" db="EMBL/GenBank/DDBJ databases">
        <authorList>
            <person name="de Groot N.N."/>
        </authorList>
    </citation>
    <scope>NUCLEOTIDE SEQUENCE [LARGE SCALE GENOMIC DNA]</scope>
    <source>
        <strain evidence="3 4">DSM 26880</strain>
    </source>
</reference>
<gene>
    <name evidence="3" type="ORF">SAMN05444340_10887</name>
</gene>
<dbReference type="AlphaFoldDB" id="A0A1H3K015"/>
<feature type="region of interest" description="Disordered" evidence="1">
    <location>
        <begin position="115"/>
        <end position="145"/>
    </location>
</feature>
<keyword evidence="2" id="KW-0732">Signal</keyword>
<organism evidence="3 4">
    <name type="scientific">Citreimonas salinaria</name>
    <dbReference type="NCBI Taxonomy" id="321339"/>
    <lineage>
        <taxon>Bacteria</taxon>
        <taxon>Pseudomonadati</taxon>
        <taxon>Pseudomonadota</taxon>
        <taxon>Alphaproteobacteria</taxon>
        <taxon>Rhodobacterales</taxon>
        <taxon>Roseobacteraceae</taxon>
        <taxon>Citreimonas</taxon>
    </lineage>
</organism>